<sequence length="119" mass="14105">MARGDAFPQRRISRETDKKKKKGVLTEIFICCDRENERKQGDPVHYSTEGRKKKGDFYQRQTTVEHQGQAPAGIWAPWDFYRCEKRHEEKRKSSSSDDPEEETVNKRKKISDFFPPRNN</sequence>
<reference evidence="2" key="1">
    <citation type="submission" date="2020-11" db="EMBL/GenBank/DDBJ databases">
        <authorList>
            <person name="Tran Van P."/>
        </authorList>
    </citation>
    <scope>NUCLEOTIDE SEQUENCE</scope>
</reference>
<evidence type="ECO:0000313" key="3">
    <source>
        <dbReference type="Proteomes" id="UP000677054"/>
    </source>
</evidence>
<accession>A0A7R9A153</accession>
<keyword evidence="3" id="KW-1185">Reference proteome</keyword>
<name>A0A7R9A153_9CRUS</name>
<feature type="compositionally biased region" description="Basic and acidic residues" evidence="1">
    <location>
        <begin position="86"/>
        <end position="95"/>
    </location>
</feature>
<feature type="region of interest" description="Disordered" evidence="1">
    <location>
        <begin position="86"/>
        <end position="119"/>
    </location>
</feature>
<dbReference type="EMBL" id="LR900011">
    <property type="protein sequence ID" value="CAD7243776.1"/>
    <property type="molecule type" value="Genomic_DNA"/>
</dbReference>
<dbReference type="AlphaFoldDB" id="A0A7R9A153"/>
<gene>
    <name evidence="2" type="ORF">DSTB1V02_LOCUS3688</name>
</gene>
<protein>
    <submittedName>
        <fullName evidence="2">Uncharacterized protein</fullName>
    </submittedName>
</protein>
<dbReference type="Proteomes" id="UP000677054">
    <property type="component" value="Unassembled WGS sequence"/>
</dbReference>
<organism evidence="2">
    <name type="scientific">Darwinula stevensoni</name>
    <dbReference type="NCBI Taxonomy" id="69355"/>
    <lineage>
        <taxon>Eukaryota</taxon>
        <taxon>Metazoa</taxon>
        <taxon>Ecdysozoa</taxon>
        <taxon>Arthropoda</taxon>
        <taxon>Crustacea</taxon>
        <taxon>Oligostraca</taxon>
        <taxon>Ostracoda</taxon>
        <taxon>Podocopa</taxon>
        <taxon>Podocopida</taxon>
        <taxon>Darwinulocopina</taxon>
        <taxon>Darwinuloidea</taxon>
        <taxon>Darwinulidae</taxon>
        <taxon>Darwinula</taxon>
    </lineage>
</organism>
<dbReference type="EMBL" id="CAJPEV010000494">
    <property type="protein sequence ID" value="CAG0885851.1"/>
    <property type="molecule type" value="Genomic_DNA"/>
</dbReference>
<evidence type="ECO:0000313" key="2">
    <source>
        <dbReference type="EMBL" id="CAD7243776.1"/>
    </source>
</evidence>
<proteinExistence type="predicted"/>
<evidence type="ECO:0000256" key="1">
    <source>
        <dbReference type="SAM" id="MobiDB-lite"/>
    </source>
</evidence>
<feature type="region of interest" description="Disordered" evidence="1">
    <location>
        <begin position="1"/>
        <end position="21"/>
    </location>
</feature>